<organism evidence="7 8">
    <name type="scientific">Aquincola tertiaricarbonis</name>
    <dbReference type="NCBI Taxonomy" id="391953"/>
    <lineage>
        <taxon>Bacteria</taxon>
        <taxon>Pseudomonadati</taxon>
        <taxon>Pseudomonadota</taxon>
        <taxon>Betaproteobacteria</taxon>
        <taxon>Burkholderiales</taxon>
        <taxon>Sphaerotilaceae</taxon>
        <taxon>Aquincola</taxon>
    </lineage>
</organism>
<evidence type="ECO:0000313" key="7">
    <source>
        <dbReference type="EMBL" id="URI10209.1"/>
    </source>
</evidence>
<evidence type="ECO:0000256" key="4">
    <source>
        <dbReference type="ARBA" id="ARBA00023136"/>
    </source>
</evidence>
<evidence type="ECO:0000256" key="5">
    <source>
        <dbReference type="SAM" id="Phobius"/>
    </source>
</evidence>
<proteinExistence type="predicted"/>
<sequence>MTALIAGLLLFLGLHSTRIFAEGFRQRQMARLGLNGWKAVYSIVSLVGFVLIVWGYGQARLDPVLIWEPPRGMRHAAALLTLFAFVLLAAAYVPRNQIKARLHHPMVLAVKVWAFAHLLANGMLADVLLFGSFLLWSIVLFAASRRRDRREGTVYPPGTLAGTAITVVVGVAAWLLFLFKLHVWLIGVSPMQ</sequence>
<dbReference type="RefSeq" id="WP_250198414.1">
    <property type="nucleotide sequence ID" value="NZ_CP097636.1"/>
</dbReference>
<dbReference type="InterPro" id="IPR009915">
    <property type="entry name" value="NnrU_dom"/>
</dbReference>
<dbReference type="EMBL" id="CP097636">
    <property type="protein sequence ID" value="URI10209.1"/>
    <property type="molecule type" value="Genomic_DNA"/>
</dbReference>
<feature type="domain" description="NnrU" evidence="6">
    <location>
        <begin position="4"/>
        <end position="190"/>
    </location>
</feature>
<gene>
    <name evidence="7" type="ORF">MW290_14395</name>
</gene>
<evidence type="ECO:0000256" key="1">
    <source>
        <dbReference type="ARBA" id="ARBA00004141"/>
    </source>
</evidence>
<feature type="transmembrane region" description="Helical" evidence="5">
    <location>
        <begin position="37"/>
        <end position="56"/>
    </location>
</feature>
<accession>A0ABY4SCK3</accession>
<feature type="transmembrane region" description="Helical" evidence="5">
    <location>
        <begin position="114"/>
        <end position="142"/>
    </location>
</feature>
<protein>
    <submittedName>
        <fullName evidence="7">NnrU family protein</fullName>
    </submittedName>
</protein>
<evidence type="ECO:0000256" key="2">
    <source>
        <dbReference type="ARBA" id="ARBA00022692"/>
    </source>
</evidence>
<reference evidence="7" key="1">
    <citation type="submission" date="2022-05" db="EMBL/GenBank/DDBJ databases">
        <title>An RpoN-dependent PEP-CTERM gene is involved in floc formation of an Aquincola tertiaricarbonis strain.</title>
        <authorList>
            <person name="Qiu D."/>
            <person name="Xia M."/>
        </authorList>
    </citation>
    <scope>NUCLEOTIDE SEQUENCE</scope>
    <source>
        <strain evidence="7">RN12</strain>
    </source>
</reference>
<keyword evidence="2 5" id="KW-0812">Transmembrane</keyword>
<keyword evidence="3 5" id="KW-1133">Transmembrane helix</keyword>
<comment type="subcellular location">
    <subcellularLocation>
        <location evidence="1">Membrane</location>
        <topology evidence="1">Multi-pass membrane protein</topology>
    </subcellularLocation>
</comment>
<keyword evidence="8" id="KW-1185">Reference proteome</keyword>
<evidence type="ECO:0000256" key="3">
    <source>
        <dbReference type="ARBA" id="ARBA00022989"/>
    </source>
</evidence>
<feature type="transmembrane region" description="Helical" evidence="5">
    <location>
        <begin position="76"/>
        <end position="94"/>
    </location>
</feature>
<keyword evidence="4 5" id="KW-0472">Membrane</keyword>
<dbReference type="Pfam" id="PF07298">
    <property type="entry name" value="NnrU"/>
    <property type="match status" value="1"/>
</dbReference>
<feature type="transmembrane region" description="Helical" evidence="5">
    <location>
        <begin position="154"/>
        <end position="179"/>
    </location>
</feature>
<evidence type="ECO:0000259" key="6">
    <source>
        <dbReference type="Pfam" id="PF07298"/>
    </source>
</evidence>
<dbReference type="Proteomes" id="UP001056201">
    <property type="component" value="Chromosome 2"/>
</dbReference>
<evidence type="ECO:0000313" key="8">
    <source>
        <dbReference type="Proteomes" id="UP001056201"/>
    </source>
</evidence>
<name>A0ABY4SCK3_AQUTE</name>